<evidence type="ECO:0000313" key="3">
    <source>
        <dbReference type="EMBL" id="PXW86826.1"/>
    </source>
</evidence>
<evidence type="ECO:0000256" key="2">
    <source>
        <dbReference type="SAM" id="SignalP"/>
    </source>
</evidence>
<keyword evidence="4" id="KW-1185">Reference proteome</keyword>
<accession>A0A2V3VYX3</accession>
<gene>
    <name evidence="3" type="ORF">DES38_11812</name>
</gene>
<evidence type="ECO:0000313" key="4">
    <source>
        <dbReference type="Proteomes" id="UP000247922"/>
    </source>
</evidence>
<dbReference type="PROSITE" id="PS51257">
    <property type="entry name" value="PROKAR_LIPOPROTEIN"/>
    <property type="match status" value="1"/>
</dbReference>
<dbReference type="EMBL" id="QJJR01000018">
    <property type="protein sequence ID" value="PXW86826.1"/>
    <property type="molecule type" value="Genomic_DNA"/>
</dbReference>
<sequence>MRFKKNWVIALLAALVLVLAGCMNTEDNGTEDPETDPNNEDTEDMNGDSETDEGSDNEPNEDQSYTWETYENERFYFTIDYPESWTFETAQNNDGITFLPENQEQDIRVYGAQYLEETSTPYANADHADLSQEEVTLTSGVEATIIEGEADGVYHYEMVVVENGLEYHFVSKTTPEYYQENQEVIQAMVESFAILEDALEEDSVTLTEEKAFEIEDQFFDMLYTPETVGRTNEIENYQNKEALIDAVSEIANRSLAAEHVEGYYREEEGALYVVPTEGPAQLLADSPVEINEIDRHTYEVIQEEENALRGAYTLTVEFSWVDGQWKITDRTIVLDN</sequence>
<organism evidence="3 4">
    <name type="scientific">Streptohalobacillus salinus</name>
    <dbReference type="NCBI Taxonomy" id="621096"/>
    <lineage>
        <taxon>Bacteria</taxon>
        <taxon>Bacillati</taxon>
        <taxon>Bacillota</taxon>
        <taxon>Bacilli</taxon>
        <taxon>Bacillales</taxon>
        <taxon>Bacillaceae</taxon>
        <taxon>Streptohalobacillus</taxon>
    </lineage>
</organism>
<feature type="signal peptide" evidence="2">
    <location>
        <begin position="1"/>
        <end position="20"/>
    </location>
</feature>
<proteinExistence type="predicted"/>
<feature type="compositionally biased region" description="Acidic residues" evidence="1">
    <location>
        <begin position="28"/>
        <end position="61"/>
    </location>
</feature>
<evidence type="ECO:0000256" key="1">
    <source>
        <dbReference type="SAM" id="MobiDB-lite"/>
    </source>
</evidence>
<name>A0A2V3VYX3_9BACI</name>
<dbReference type="AlphaFoldDB" id="A0A2V3VYX3"/>
<feature type="region of interest" description="Disordered" evidence="1">
    <location>
        <begin position="26"/>
        <end position="63"/>
    </location>
</feature>
<feature type="chain" id="PRO_5039554629" evidence="2">
    <location>
        <begin position="21"/>
        <end position="336"/>
    </location>
</feature>
<protein>
    <submittedName>
        <fullName evidence="3">Uncharacterized protein</fullName>
    </submittedName>
</protein>
<dbReference type="Proteomes" id="UP000247922">
    <property type="component" value="Unassembled WGS sequence"/>
</dbReference>
<reference evidence="3 4" key="1">
    <citation type="submission" date="2018-05" db="EMBL/GenBank/DDBJ databases">
        <title>Genomic Encyclopedia of Type Strains, Phase IV (KMG-IV): sequencing the most valuable type-strain genomes for metagenomic binning, comparative biology and taxonomic classification.</title>
        <authorList>
            <person name="Goeker M."/>
        </authorList>
    </citation>
    <scope>NUCLEOTIDE SEQUENCE [LARGE SCALE GENOMIC DNA]</scope>
    <source>
        <strain evidence="3 4">DSM 22440</strain>
    </source>
</reference>
<comment type="caution">
    <text evidence="3">The sequence shown here is derived from an EMBL/GenBank/DDBJ whole genome shotgun (WGS) entry which is preliminary data.</text>
</comment>
<keyword evidence="2" id="KW-0732">Signal</keyword>